<name>A0A1G6X5H8_9ACTN</name>
<dbReference type="AlphaFoldDB" id="A0A1G6X5H8"/>
<dbReference type="EMBL" id="LT629688">
    <property type="protein sequence ID" value="SDD73103.1"/>
    <property type="molecule type" value="Genomic_DNA"/>
</dbReference>
<protein>
    <submittedName>
        <fullName evidence="1">Uncharacterized protein</fullName>
    </submittedName>
</protein>
<evidence type="ECO:0000313" key="1">
    <source>
        <dbReference type="EMBL" id="SDD73103.1"/>
    </source>
</evidence>
<sequence>MKEKQAALARQVEQNPALPGGAWPVAALA</sequence>
<accession>A0A1G6X5H8</accession>
<proteinExistence type="predicted"/>
<evidence type="ECO:0000313" key="2">
    <source>
        <dbReference type="Proteomes" id="UP000198546"/>
    </source>
</evidence>
<organism evidence="1 2">
    <name type="scientific">Auraticoccus monumenti</name>
    <dbReference type="NCBI Taxonomy" id="675864"/>
    <lineage>
        <taxon>Bacteria</taxon>
        <taxon>Bacillati</taxon>
        <taxon>Actinomycetota</taxon>
        <taxon>Actinomycetes</taxon>
        <taxon>Propionibacteriales</taxon>
        <taxon>Propionibacteriaceae</taxon>
        <taxon>Auraticoccus</taxon>
    </lineage>
</organism>
<keyword evidence="2" id="KW-1185">Reference proteome</keyword>
<dbReference type="Proteomes" id="UP000198546">
    <property type="component" value="Chromosome i"/>
</dbReference>
<reference evidence="1 2" key="1">
    <citation type="submission" date="2016-10" db="EMBL/GenBank/DDBJ databases">
        <authorList>
            <person name="de Groot N.N."/>
        </authorList>
    </citation>
    <scope>NUCLEOTIDE SEQUENCE [LARGE SCALE GENOMIC DNA]</scope>
    <source>
        <strain evidence="1 2">MON 2.2</strain>
    </source>
</reference>
<gene>
    <name evidence="1" type="ORF">SAMN04489747_1611</name>
</gene>